<feature type="region of interest" description="Disordered" evidence="1">
    <location>
        <begin position="96"/>
        <end position="165"/>
    </location>
</feature>
<sequence>MTVASSLSAPRQGTAPIVSAPPAPPPALSAAPAFARAVAGVAVEKAAVAGGAESPAAAADLEAPETEAAGSPQGAGHAAVPMALAVPAPVAHSANMAGPAGKAAWFPSARTSQPGNGPAVPMPTAPSPGPGGPNPAPPQAAGKPGETETDTAKSGPFRPASPAPAALPVGAAADIAALPAMAAAPGALSTRALGDAAFRPRPSGPGQAPGGAASHQAGPAVTDRPSAPETQAGRIPAGRGPAPCDGLPKPSADGCVAAPLGRAGGGDPRSEGAGPAGKSGATGSHAVGISAGAAGSAAAPPEAAGLAPEAETGPRAEIALASRAAPSPGGPPDGTAPPTARRPAAAPQVQIVEALRHARDGGVELQLRPEELGRVRIALSPADTGLTVTVQAERAETDALLRRHIEHLGAELRGLGYGEIRFEFGAGQGDDARPPPDGPVPERAEEEAAGSPGAADPAAPPARTGLDIRI</sequence>
<feature type="compositionally biased region" description="Pro residues" evidence="1">
    <location>
        <begin position="120"/>
        <end position="138"/>
    </location>
</feature>
<feature type="region of interest" description="Disordered" evidence="1">
    <location>
        <begin position="425"/>
        <end position="470"/>
    </location>
</feature>
<proteinExistence type="predicted"/>
<feature type="compositionally biased region" description="Low complexity" evidence="1">
    <location>
        <begin position="283"/>
        <end position="313"/>
    </location>
</feature>
<comment type="caution">
    <text evidence="3">The sequence shown here is derived from an EMBL/GenBank/DDBJ whole genome shotgun (WGS) entry which is preliminary data.</text>
</comment>
<dbReference type="Pfam" id="PF02120">
    <property type="entry name" value="Flg_hook"/>
    <property type="match status" value="1"/>
</dbReference>
<feature type="region of interest" description="Disordered" evidence="1">
    <location>
        <begin position="194"/>
        <end position="346"/>
    </location>
</feature>
<dbReference type="InterPro" id="IPR021136">
    <property type="entry name" value="Flagellar_hook_control-like_C"/>
</dbReference>
<reference evidence="3 4" key="1">
    <citation type="submission" date="2024-06" db="EMBL/GenBank/DDBJ databases">
        <title>Genome of Rhodovulum iodosum, a marine photoferrotroph.</title>
        <authorList>
            <person name="Bianchini G."/>
            <person name="Nikeleit V."/>
            <person name="Kappler A."/>
            <person name="Bryce C."/>
            <person name="Sanchez-Baracaldo P."/>
        </authorList>
    </citation>
    <scope>NUCLEOTIDE SEQUENCE [LARGE SCALE GENOMIC DNA]</scope>
    <source>
        <strain evidence="3 4">UT/N1</strain>
    </source>
</reference>
<feature type="compositionally biased region" description="Low complexity" evidence="1">
    <location>
        <begin position="336"/>
        <end position="346"/>
    </location>
</feature>
<feature type="compositionally biased region" description="Low complexity" evidence="1">
    <location>
        <begin position="47"/>
        <end position="69"/>
    </location>
</feature>
<keyword evidence="4" id="KW-1185">Reference proteome</keyword>
<keyword evidence="3" id="KW-0966">Cell projection</keyword>
<keyword evidence="3" id="KW-0969">Cilium</keyword>
<protein>
    <submittedName>
        <fullName evidence="3">Flagellar hook-length control protein FliK</fullName>
    </submittedName>
</protein>
<dbReference type="CDD" id="cd17470">
    <property type="entry name" value="T3SS_Flik_C"/>
    <property type="match status" value="1"/>
</dbReference>
<keyword evidence="3" id="KW-0282">Flagellum</keyword>
<dbReference type="InterPro" id="IPR038610">
    <property type="entry name" value="FliK-like_C_sf"/>
</dbReference>
<evidence type="ECO:0000313" key="3">
    <source>
        <dbReference type="EMBL" id="MEX5727897.1"/>
    </source>
</evidence>
<dbReference type="Gene3D" id="3.30.750.140">
    <property type="match status" value="1"/>
</dbReference>
<dbReference type="Proteomes" id="UP001560019">
    <property type="component" value="Unassembled WGS sequence"/>
</dbReference>
<feature type="compositionally biased region" description="Low complexity" evidence="1">
    <location>
        <begin position="449"/>
        <end position="463"/>
    </location>
</feature>
<accession>A0ABV3XRF8</accession>
<feature type="compositionally biased region" description="Low complexity" evidence="1">
    <location>
        <begin position="199"/>
        <end position="220"/>
    </location>
</feature>
<feature type="region of interest" description="Disordered" evidence="1">
    <location>
        <begin position="47"/>
        <end position="75"/>
    </location>
</feature>
<gene>
    <name evidence="3" type="ORF">Ga0609869_001250</name>
</gene>
<evidence type="ECO:0000313" key="4">
    <source>
        <dbReference type="Proteomes" id="UP001560019"/>
    </source>
</evidence>
<feature type="region of interest" description="Disordered" evidence="1">
    <location>
        <begin position="1"/>
        <end position="29"/>
    </location>
</feature>
<evidence type="ECO:0000256" key="1">
    <source>
        <dbReference type="SAM" id="MobiDB-lite"/>
    </source>
</evidence>
<dbReference type="EMBL" id="JBEHHI010000001">
    <property type="protein sequence ID" value="MEX5727897.1"/>
    <property type="molecule type" value="Genomic_DNA"/>
</dbReference>
<feature type="domain" description="Flagellar hook-length control protein-like C-terminal" evidence="2">
    <location>
        <begin position="363"/>
        <end position="431"/>
    </location>
</feature>
<feature type="compositionally biased region" description="Low complexity" evidence="1">
    <location>
        <begin position="155"/>
        <end position="165"/>
    </location>
</feature>
<organism evidence="3 4">
    <name type="scientific">Rhodovulum iodosum</name>
    <dbReference type="NCBI Taxonomy" id="68291"/>
    <lineage>
        <taxon>Bacteria</taxon>
        <taxon>Pseudomonadati</taxon>
        <taxon>Pseudomonadota</taxon>
        <taxon>Alphaproteobacteria</taxon>
        <taxon>Rhodobacterales</taxon>
        <taxon>Paracoccaceae</taxon>
        <taxon>Rhodovulum</taxon>
    </lineage>
</organism>
<feature type="compositionally biased region" description="Polar residues" evidence="1">
    <location>
        <begin position="1"/>
        <end position="11"/>
    </location>
</feature>
<name>A0ABV3XRF8_9RHOB</name>
<evidence type="ECO:0000259" key="2">
    <source>
        <dbReference type="Pfam" id="PF02120"/>
    </source>
</evidence>